<dbReference type="PANTHER" id="PTHR23246:SF24">
    <property type="entry name" value="MYB DNA-BINDING DOMAIN-CONTAINING PROTEIN"/>
    <property type="match status" value="1"/>
</dbReference>
<dbReference type="PROSITE" id="PS51294">
    <property type="entry name" value="HTH_MYB"/>
    <property type="match status" value="1"/>
</dbReference>
<feature type="region of interest" description="Disordered" evidence="1">
    <location>
        <begin position="598"/>
        <end position="659"/>
    </location>
</feature>
<dbReference type="EMBL" id="KL648658">
    <property type="protein sequence ID" value="KEY66447.1"/>
    <property type="molecule type" value="Genomic_DNA"/>
</dbReference>
<protein>
    <recommendedName>
        <fullName evidence="6">HTH myb-type domain-containing protein</fullName>
    </recommendedName>
</protein>
<evidence type="ECO:0000259" key="3">
    <source>
        <dbReference type="PROSITE" id="PS51294"/>
    </source>
</evidence>
<evidence type="ECO:0008006" key="6">
    <source>
        <dbReference type="Google" id="ProtNLM"/>
    </source>
</evidence>
<dbReference type="InterPro" id="IPR001005">
    <property type="entry name" value="SANT/Myb"/>
</dbReference>
<organism evidence="4 5">
    <name type="scientific">Stachybotrys chartarum (strain CBS 109288 / IBT 7711)</name>
    <name type="common">Toxic black mold</name>
    <name type="synonym">Stilbospora chartarum</name>
    <dbReference type="NCBI Taxonomy" id="1280523"/>
    <lineage>
        <taxon>Eukaryota</taxon>
        <taxon>Fungi</taxon>
        <taxon>Dikarya</taxon>
        <taxon>Ascomycota</taxon>
        <taxon>Pezizomycotina</taxon>
        <taxon>Sordariomycetes</taxon>
        <taxon>Hypocreomycetidae</taxon>
        <taxon>Hypocreales</taxon>
        <taxon>Stachybotryaceae</taxon>
        <taxon>Stachybotrys</taxon>
    </lineage>
</organism>
<evidence type="ECO:0000313" key="5">
    <source>
        <dbReference type="Proteomes" id="UP000028045"/>
    </source>
</evidence>
<dbReference type="PANTHER" id="PTHR23246">
    <property type="entry name" value="NEW-GLUE PROTEIN"/>
    <property type="match status" value="1"/>
</dbReference>
<dbReference type="InterPro" id="IPR017930">
    <property type="entry name" value="Myb_dom"/>
</dbReference>
<dbReference type="PROSITE" id="PS50090">
    <property type="entry name" value="MYB_LIKE"/>
    <property type="match status" value="1"/>
</dbReference>
<evidence type="ECO:0000313" key="4">
    <source>
        <dbReference type="EMBL" id="KEY66447.1"/>
    </source>
</evidence>
<keyword evidence="5" id="KW-1185">Reference proteome</keyword>
<feature type="region of interest" description="Disordered" evidence="1">
    <location>
        <begin position="494"/>
        <end position="518"/>
    </location>
</feature>
<feature type="domain" description="HTH myb-type" evidence="3">
    <location>
        <begin position="376"/>
        <end position="429"/>
    </location>
</feature>
<accession>A0A084AMB8</accession>
<dbReference type="Gene3D" id="1.10.10.60">
    <property type="entry name" value="Homeodomain-like"/>
    <property type="match status" value="1"/>
</dbReference>
<dbReference type="SUPFAM" id="SSF46689">
    <property type="entry name" value="Homeodomain-like"/>
    <property type="match status" value="1"/>
</dbReference>
<sequence length="659" mass="72146">MLFHNHPRLFLYDTLSCLVLPYDISLQETLGAEGIMMEATAPPPPPPPPSHGNSTIPITALHGSFIANQCPSCSYECMAAGPSALSSPYLSLSHRFHAFGYPQPWAWARALRCTDGRVASSAFLPVAARVRLCNISNQAGPGLLDYPLVSSSALHLLFLFLLFLDSTYPCLATHHYSAQRVLRQAPDVDSPRRLVPVPVLGRSHHFLLHTPPSFFRIEPKAGPLRRDYDSTKSFLLLQPDLDPNARFPAQAPCGLPGYTLRRQQLSIDVFAGTSLLPENQGTRAPWALRPRTCADQVRAAYCESGTTAAVDLAALLKRSDSNESSFAHHREIRPAFAPTLINPAPHSRKVAQKPLIGALNPLPGGRRSMPTHAGDQPAKKQSKWSPEEDALIIELRGSGMKWEDISKRLPGRSAISCRLHYQNYLERRSEWDEDRKNKLARLYERFKAEMWAKVAEELAVPWRAAEAMHWQLGEADMARRAGVTPFSLAAVTIESGQRNSPSRTSHGQIPPHTAMPRDLASQSPHIIYATTPTMVSVSSGRAVHSRRDALPPPSSAPPTLVTDLGDTYYSAGPGLAPIHSQPQPRSAGLLPGVAELTTGVSPYTTPPSIHSAPMQGPGVNSGPVFPPAIPYASPESTRAKRRASPDMTYHELSQKRRIE</sequence>
<evidence type="ECO:0000259" key="2">
    <source>
        <dbReference type="PROSITE" id="PS50090"/>
    </source>
</evidence>
<dbReference type="HOGENOM" id="CLU_474220_0_0_1"/>
<dbReference type="Pfam" id="PF00249">
    <property type="entry name" value="Myb_DNA-binding"/>
    <property type="match status" value="1"/>
</dbReference>
<feature type="compositionally biased region" description="Basic and acidic residues" evidence="1">
    <location>
        <begin position="648"/>
        <end position="659"/>
    </location>
</feature>
<evidence type="ECO:0000256" key="1">
    <source>
        <dbReference type="SAM" id="MobiDB-lite"/>
    </source>
</evidence>
<dbReference type="SMART" id="SM00717">
    <property type="entry name" value="SANT"/>
    <property type="match status" value="1"/>
</dbReference>
<dbReference type="InterPro" id="IPR053095">
    <property type="entry name" value="Actin-binding/GATA_Znf"/>
</dbReference>
<dbReference type="AlphaFoldDB" id="A0A084AMB8"/>
<reference evidence="4 5" key="1">
    <citation type="journal article" date="2014" name="BMC Genomics">
        <title>Comparative genome sequencing reveals chemotype-specific gene clusters in the toxigenic black mold Stachybotrys.</title>
        <authorList>
            <person name="Semeiks J."/>
            <person name="Borek D."/>
            <person name="Otwinowski Z."/>
            <person name="Grishin N.V."/>
        </authorList>
    </citation>
    <scope>NUCLEOTIDE SEQUENCE [LARGE SCALE GENOMIC DNA]</scope>
    <source>
        <strain evidence="5">CBS 109288 / IBT 7711</strain>
    </source>
</reference>
<gene>
    <name evidence="4" type="ORF">S7711_06187</name>
</gene>
<feature type="compositionally biased region" description="Polar residues" evidence="1">
    <location>
        <begin position="598"/>
        <end position="608"/>
    </location>
</feature>
<name>A0A084AMB8_STACB</name>
<feature type="region of interest" description="Disordered" evidence="1">
    <location>
        <begin position="362"/>
        <end position="385"/>
    </location>
</feature>
<feature type="domain" description="Myb-like" evidence="2">
    <location>
        <begin position="376"/>
        <end position="425"/>
    </location>
</feature>
<proteinExistence type="predicted"/>
<dbReference type="CDD" id="cd00167">
    <property type="entry name" value="SANT"/>
    <property type="match status" value="1"/>
</dbReference>
<feature type="compositionally biased region" description="Polar residues" evidence="1">
    <location>
        <begin position="494"/>
        <end position="507"/>
    </location>
</feature>
<dbReference type="InterPro" id="IPR009057">
    <property type="entry name" value="Homeodomain-like_sf"/>
</dbReference>
<feature type="region of interest" description="Disordered" evidence="1">
    <location>
        <begin position="538"/>
        <end position="561"/>
    </location>
</feature>
<dbReference type="OrthoDB" id="2350934at2759"/>
<dbReference type="Proteomes" id="UP000028045">
    <property type="component" value="Unassembled WGS sequence"/>
</dbReference>